<keyword evidence="1" id="KW-1133">Transmembrane helix</keyword>
<sequence length="152" mass="17113">MSEKQRKNSANKAHAPFLPQFIPSVRSGFKDEYKDVVMTADGFASFDERVRKIDRKKARMAGGYSARVTREGLIVFRPKRRRTGFSVRGLAFLVVGFFLFKGMIMAHLGSTVYDQRVDALHQGTIVEQAGAFAMQSDPVTLEIAKQLHVLFN</sequence>
<gene>
    <name evidence="2" type="ORF">RZ517_14705</name>
</gene>
<dbReference type="Proteomes" id="UP001364156">
    <property type="component" value="Chromosome"/>
</dbReference>
<organism evidence="2 3">
    <name type="scientific">Roseovarius phycicola</name>
    <dbReference type="NCBI Taxonomy" id="3080976"/>
    <lineage>
        <taxon>Bacteria</taxon>
        <taxon>Pseudomonadati</taxon>
        <taxon>Pseudomonadota</taxon>
        <taxon>Alphaproteobacteria</taxon>
        <taxon>Rhodobacterales</taxon>
        <taxon>Roseobacteraceae</taxon>
        <taxon>Roseovarius</taxon>
    </lineage>
</organism>
<accession>A0ABZ2HFL3</accession>
<evidence type="ECO:0000313" key="2">
    <source>
        <dbReference type="EMBL" id="WWR46012.1"/>
    </source>
</evidence>
<reference evidence="2 3" key="1">
    <citation type="submission" date="2023-10" db="EMBL/GenBank/DDBJ databases">
        <title>Roseovarius strain S88 nov., isolated from a marine algae.</title>
        <authorList>
            <person name="Lee M.W."/>
            <person name="Lee J.K."/>
            <person name="Kim J.M."/>
            <person name="Choi D.G."/>
            <person name="Baek J.H."/>
            <person name="Bayburt H."/>
            <person name="Jung J.J."/>
            <person name="Han D.M."/>
            <person name="Jeon C.O."/>
        </authorList>
    </citation>
    <scope>NUCLEOTIDE SEQUENCE [LARGE SCALE GENOMIC DNA]</scope>
    <source>
        <strain evidence="2 3">S88</strain>
    </source>
</reference>
<keyword evidence="3" id="KW-1185">Reference proteome</keyword>
<keyword evidence="1" id="KW-0812">Transmembrane</keyword>
<feature type="transmembrane region" description="Helical" evidence="1">
    <location>
        <begin position="87"/>
        <end position="108"/>
    </location>
</feature>
<evidence type="ECO:0000256" key="1">
    <source>
        <dbReference type="SAM" id="Phobius"/>
    </source>
</evidence>
<keyword evidence="1" id="KW-0472">Membrane</keyword>
<dbReference type="EMBL" id="CP146069">
    <property type="protein sequence ID" value="WWR46012.1"/>
    <property type="molecule type" value="Genomic_DNA"/>
</dbReference>
<protein>
    <submittedName>
        <fullName evidence="2">Uncharacterized protein</fullName>
    </submittedName>
</protein>
<dbReference type="RefSeq" id="WP_338548910.1">
    <property type="nucleotide sequence ID" value="NZ_CP146069.1"/>
</dbReference>
<name>A0ABZ2HFL3_9RHOB</name>
<evidence type="ECO:0000313" key="3">
    <source>
        <dbReference type="Proteomes" id="UP001364156"/>
    </source>
</evidence>
<proteinExistence type="predicted"/>